<dbReference type="Gene3D" id="3.40.630.30">
    <property type="match status" value="1"/>
</dbReference>
<dbReference type="InterPro" id="IPR051908">
    <property type="entry name" value="Ribosomal_N-acetyltransferase"/>
</dbReference>
<name>A0A178KNC1_9GAMM</name>
<evidence type="ECO:0000313" key="2">
    <source>
        <dbReference type="EMBL" id="OAN18254.1"/>
    </source>
</evidence>
<dbReference type="Pfam" id="PF13302">
    <property type="entry name" value="Acetyltransf_3"/>
    <property type="match status" value="1"/>
</dbReference>
<dbReference type="PANTHER" id="PTHR43441:SF10">
    <property type="entry name" value="ACETYLTRANSFERASE"/>
    <property type="match status" value="1"/>
</dbReference>
<dbReference type="SUPFAM" id="SSF55729">
    <property type="entry name" value="Acyl-CoA N-acyltransferases (Nat)"/>
    <property type="match status" value="1"/>
</dbReference>
<dbReference type="RefSeq" id="WP_068328558.1">
    <property type="nucleotide sequence ID" value="NZ_LVHF01000012.1"/>
</dbReference>
<sequence>MNLDYLYQTGRLILRPYKSADLFPHLEAVTESLPELSQWLEWCGEGYNQHDANAWLTTSRVNWRSDICYELAIFDRFDNTFIGSVSLYDLQATSNSANVGYWIRSRYHRQGIASEAIKVICRLAFLSLELTRLDIVVHPNNIASQRTAMSCGARYEGLLRNKIMMRGIPMDGQLYSIIPSDTELIQEKLTFNS</sequence>
<dbReference type="EMBL" id="LVHF01000012">
    <property type="protein sequence ID" value="OAN18254.1"/>
    <property type="molecule type" value="Genomic_DNA"/>
</dbReference>
<dbReference type="PROSITE" id="PS51186">
    <property type="entry name" value="GNAT"/>
    <property type="match status" value="1"/>
</dbReference>
<keyword evidence="2" id="KW-0808">Transferase</keyword>
<accession>A0A178KNC1</accession>
<dbReference type="STRING" id="858640.A3K86_04985"/>
<protein>
    <submittedName>
        <fullName evidence="2">Acetyltransferase</fullName>
    </submittedName>
</protein>
<reference evidence="2 3" key="1">
    <citation type="submission" date="2016-03" db="EMBL/GenBank/DDBJ databases">
        <title>Photobacterium proteolyticum sp. nov. a protease producing bacterium isolated from ocean sediments of Laizhou Bay.</title>
        <authorList>
            <person name="Li Y."/>
        </authorList>
    </citation>
    <scope>NUCLEOTIDE SEQUENCE [LARGE SCALE GENOMIC DNA]</scope>
    <source>
        <strain evidence="2 3">R-40508</strain>
    </source>
</reference>
<dbReference type="GO" id="GO:0005737">
    <property type="term" value="C:cytoplasm"/>
    <property type="evidence" value="ECO:0007669"/>
    <property type="project" value="TreeGrafter"/>
</dbReference>
<dbReference type="OrthoDB" id="5292292at2"/>
<dbReference type="PANTHER" id="PTHR43441">
    <property type="entry name" value="RIBOSOMAL-PROTEIN-SERINE ACETYLTRANSFERASE"/>
    <property type="match status" value="1"/>
</dbReference>
<comment type="caution">
    <text evidence="2">The sequence shown here is derived from an EMBL/GenBank/DDBJ whole genome shotgun (WGS) entry which is preliminary data.</text>
</comment>
<dbReference type="InterPro" id="IPR016181">
    <property type="entry name" value="Acyl_CoA_acyltransferase"/>
</dbReference>
<evidence type="ECO:0000259" key="1">
    <source>
        <dbReference type="PROSITE" id="PS51186"/>
    </source>
</evidence>
<dbReference type="InterPro" id="IPR000182">
    <property type="entry name" value="GNAT_dom"/>
</dbReference>
<feature type="domain" description="N-acetyltransferase" evidence="1">
    <location>
        <begin position="12"/>
        <end position="175"/>
    </location>
</feature>
<gene>
    <name evidence="2" type="ORF">A3K86_04985</name>
</gene>
<organism evidence="2 3">
    <name type="scientific">Photobacterium jeanii</name>
    <dbReference type="NCBI Taxonomy" id="858640"/>
    <lineage>
        <taxon>Bacteria</taxon>
        <taxon>Pseudomonadati</taxon>
        <taxon>Pseudomonadota</taxon>
        <taxon>Gammaproteobacteria</taxon>
        <taxon>Vibrionales</taxon>
        <taxon>Vibrionaceae</taxon>
        <taxon>Photobacterium</taxon>
    </lineage>
</organism>
<dbReference type="Proteomes" id="UP000078503">
    <property type="component" value="Unassembled WGS sequence"/>
</dbReference>
<proteinExistence type="predicted"/>
<evidence type="ECO:0000313" key="3">
    <source>
        <dbReference type="Proteomes" id="UP000078503"/>
    </source>
</evidence>
<dbReference type="GO" id="GO:1990189">
    <property type="term" value="F:protein N-terminal-serine acetyltransferase activity"/>
    <property type="evidence" value="ECO:0007669"/>
    <property type="project" value="TreeGrafter"/>
</dbReference>
<dbReference type="GO" id="GO:0008999">
    <property type="term" value="F:protein-N-terminal-alanine acetyltransferase activity"/>
    <property type="evidence" value="ECO:0007669"/>
    <property type="project" value="TreeGrafter"/>
</dbReference>
<dbReference type="AlphaFoldDB" id="A0A178KNC1"/>
<keyword evidence="3" id="KW-1185">Reference proteome</keyword>